<evidence type="ECO:0000313" key="2">
    <source>
        <dbReference type="Proteomes" id="UP000829398"/>
    </source>
</evidence>
<gene>
    <name evidence="1" type="ORF">KPL71_002647</name>
</gene>
<evidence type="ECO:0000313" key="1">
    <source>
        <dbReference type="EMBL" id="KAH9806071.1"/>
    </source>
</evidence>
<sequence>MLLYLILLIALCIVATHLNNKIKNLPPNPFPALPIVGHLYLIFKNKPLHRTLSQLSSKHGPILLLNLGTRRVLLLSSPSAVEECFTKSDVVFANRPRILLGEHLGYNSTSLVWSPYGSHWRNLRKLLSHDILSNTSLQTLSCYIRKDEVGSLIQRLINNQNQTVDMKSAFLDFTLNVITRMMAGKRYFGDDVAAGVAEEAERFREMMAETVRVGGGVNALDVLPVLKWLAFGAAERKFIALQEKRDRFVQDLIEENKRKMGIDHANDQRMKTMVEVLLSLQDQSDAQFYKDETIKSLMLVFLVAANDTSLGTIEWAMSLLLNNPDILETARSEIDNQIGFDRFVDELDLTKLPYLRCIILETLRLYPAGPFLMPHESSEECTVGGFRIPRGTMLLANIWAIQNDPKIWENPTKFKPERFEGIEGTRDHGFKFMPFGSGRRSCPGEALSMRIVGLTLGSLIQCFEWERVGEKMEDMAEASGLVLAKVQPLQAKCRPRPAMLKLLSQI</sequence>
<protein>
    <submittedName>
        <fullName evidence="1">Cytochrome P450 family 81 subfamily D polypeptide 8</fullName>
    </submittedName>
</protein>
<keyword evidence="2" id="KW-1185">Reference proteome</keyword>
<dbReference type="Proteomes" id="UP000829398">
    <property type="component" value="Chromosome 1"/>
</dbReference>
<organism evidence="1 2">
    <name type="scientific">Citrus sinensis</name>
    <name type="common">Sweet orange</name>
    <name type="synonym">Citrus aurantium var. sinensis</name>
    <dbReference type="NCBI Taxonomy" id="2711"/>
    <lineage>
        <taxon>Eukaryota</taxon>
        <taxon>Viridiplantae</taxon>
        <taxon>Streptophyta</taxon>
        <taxon>Embryophyta</taxon>
        <taxon>Tracheophyta</taxon>
        <taxon>Spermatophyta</taxon>
        <taxon>Magnoliopsida</taxon>
        <taxon>eudicotyledons</taxon>
        <taxon>Gunneridae</taxon>
        <taxon>Pentapetalae</taxon>
        <taxon>rosids</taxon>
        <taxon>malvids</taxon>
        <taxon>Sapindales</taxon>
        <taxon>Rutaceae</taxon>
        <taxon>Aurantioideae</taxon>
        <taxon>Citrus</taxon>
    </lineage>
</organism>
<accession>A0ACB8P6M6</accession>
<proteinExistence type="predicted"/>
<reference evidence="2" key="1">
    <citation type="journal article" date="2023" name="Hortic. Res.">
        <title>A chromosome-level phased genome enabling allele-level studies in sweet orange: a case study on citrus Huanglongbing tolerance.</title>
        <authorList>
            <person name="Wu B."/>
            <person name="Yu Q."/>
            <person name="Deng Z."/>
            <person name="Duan Y."/>
            <person name="Luo F."/>
            <person name="Gmitter F. Jr."/>
        </authorList>
    </citation>
    <scope>NUCLEOTIDE SEQUENCE [LARGE SCALE GENOMIC DNA]</scope>
    <source>
        <strain evidence="2">cv. Valencia</strain>
    </source>
</reference>
<comment type="caution">
    <text evidence="1">The sequence shown here is derived from an EMBL/GenBank/DDBJ whole genome shotgun (WGS) entry which is preliminary data.</text>
</comment>
<name>A0ACB8P6M6_CITSI</name>
<dbReference type="EMBL" id="CM039170">
    <property type="protein sequence ID" value="KAH9806071.1"/>
    <property type="molecule type" value="Genomic_DNA"/>
</dbReference>